<sequence length="273" mass="30890">MDILQIGQHVTAMAAELHNLKESDAAQKKEIEQLRAQNEYHANEAQVLRELRQLYENKLDQKDSEILGLHVFLDTWKEDAGLYRKQLTEVRKHLKDLQAEHESTLKQICATEAKVSRRDLQITKLVSTLRRKLATSRICLTALRAAYKIIPSLEQKAQYEKILSMAKNIPHSTGLQNEMNKCLEEVGFSVSFDNKGAMVLRQSVEVLKAPVDNPKELDEAIVIATKDAPKNGKIIDNISHNIDGNVDDKKVDKIAGPDAEQKAKQDEDMQMSI</sequence>
<dbReference type="EMBL" id="PVQB02000003">
    <property type="protein sequence ID" value="KAF4345927.1"/>
    <property type="molecule type" value="Genomic_DNA"/>
</dbReference>
<name>A0A9P5E258_9HYPO</name>
<reference evidence="3" key="2">
    <citation type="submission" date="2020-02" db="EMBL/GenBank/DDBJ databases">
        <title>Identification and distribution of gene clusters putatively required for synthesis of sphingolipid metabolism inhibitors in phylogenetically diverse species of the filamentous fungus Fusarium.</title>
        <authorList>
            <person name="Kim H.-S."/>
            <person name="Busman M."/>
            <person name="Brown D.W."/>
            <person name="Divon H."/>
            <person name="Uhlig S."/>
            <person name="Proctor R.H."/>
        </authorList>
    </citation>
    <scope>NUCLEOTIDE SEQUENCE</scope>
    <source>
        <strain evidence="3">NRRL 25174</strain>
    </source>
</reference>
<proteinExistence type="predicted"/>
<keyword evidence="4" id="KW-1185">Reference proteome</keyword>
<evidence type="ECO:0000256" key="2">
    <source>
        <dbReference type="SAM" id="MobiDB-lite"/>
    </source>
</evidence>
<organism evidence="3 4">
    <name type="scientific">Fusarium beomiforme</name>
    <dbReference type="NCBI Taxonomy" id="44412"/>
    <lineage>
        <taxon>Eukaryota</taxon>
        <taxon>Fungi</taxon>
        <taxon>Dikarya</taxon>
        <taxon>Ascomycota</taxon>
        <taxon>Pezizomycotina</taxon>
        <taxon>Sordariomycetes</taxon>
        <taxon>Hypocreomycetidae</taxon>
        <taxon>Hypocreales</taxon>
        <taxon>Nectriaceae</taxon>
        <taxon>Fusarium</taxon>
        <taxon>Fusarium burgessii species complex</taxon>
    </lineage>
</organism>
<comment type="caution">
    <text evidence="3">The sequence shown here is derived from an EMBL/GenBank/DDBJ whole genome shotgun (WGS) entry which is preliminary data.</text>
</comment>
<feature type="region of interest" description="Disordered" evidence="2">
    <location>
        <begin position="248"/>
        <end position="273"/>
    </location>
</feature>
<dbReference type="OrthoDB" id="5092251at2759"/>
<evidence type="ECO:0000256" key="1">
    <source>
        <dbReference type="SAM" id="Coils"/>
    </source>
</evidence>
<feature type="coiled-coil region" evidence="1">
    <location>
        <begin position="17"/>
        <end position="107"/>
    </location>
</feature>
<gene>
    <name evidence="3" type="ORF">FBEOM_69</name>
</gene>
<dbReference type="Proteomes" id="UP000730481">
    <property type="component" value="Unassembled WGS sequence"/>
</dbReference>
<protein>
    <submittedName>
        <fullName evidence="3">Uncharacterized protein</fullName>
    </submittedName>
</protein>
<evidence type="ECO:0000313" key="3">
    <source>
        <dbReference type="EMBL" id="KAF4345927.1"/>
    </source>
</evidence>
<feature type="compositionally biased region" description="Basic and acidic residues" evidence="2">
    <location>
        <begin position="248"/>
        <end position="267"/>
    </location>
</feature>
<reference evidence="3" key="1">
    <citation type="journal article" date="2017" name="Mycologia">
        <title>Fusarium algeriense, sp. nov., a novel toxigenic crown rot pathogen of durum wheat from Algeria is nested in the Fusarium burgessii species complex.</title>
        <authorList>
            <person name="Laraba I."/>
            <person name="Keddad A."/>
            <person name="Boureghda H."/>
            <person name="Abdallah N."/>
            <person name="Vaughan M.M."/>
            <person name="Proctor R.H."/>
            <person name="Busman M."/>
            <person name="O'Donnell K."/>
        </authorList>
    </citation>
    <scope>NUCLEOTIDE SEQUENCE</scope>
    <source>
        <strain evidence="3">NRRL 25174</strain>
    </source>
</reference>
<evidence type="ECO:0000313" key="4">
    <source>
        <dbReference type="Proteomes" id="UP000730481"/>
    </source>
</evidence>
<dbReference type="AlphaFoldDB" id="A0A9P5E258"/>
<accession>A0A9P5E258</accession>
<keyword evidence="1" id="KW-0175">Coiled coil</keyword>